<name>A0AAD3HAI0_9STRA</name>
<evidence type="ECO:0000313" key="2">
    <source>
        <dbReference type="EMBL" id="GFH56221.1"/>
    </source>
</evidence>
<feature type="transmembrane region" description="Helical" evidence="1">
    <location>
        <begin position="49"/>
        <end position="76"/>
    </location>
</feature>
<dbReference type="EMBL" id="BLLK01000051">
    <property type="protein sequence ID" value="GFH56221.1"/>
    <property type="molecule type" value="Genomic_DNA"/>
</dbReference>
<accession>A0AAD3HAI0</accession>
<dbReference type="AlphaFoldDB" id="A0AAD3HAI0"/>
<protein>
    <submittedName>
        <fullName evidence="2">Uncharacterized protein</fullName>
    </submittedName>
</protein>
<keyword evidence="1" id="KW-0812">Transmembrane</keyword>
<dbReference type="GO" id="GO:0005783">
    <property type="term" value="C:endoplasmic reticulum"/>
    <property type="evidence" value="ECO:0007669"/>
    <property type="project" value="TreeGrafter"/>
</dbReference>
<gene>
    <name evidence="2" type="ORF">CTEN210_12697</name>
</gene>
<dbReference type="PANTHER" id="PTHR28026:SF9">
    <property type="entry name" value="2-HYDROXY-PALMITIC ACID DIOXYGENASE MPO1"/>
    <property type="match status" value="1"/>
</dbReference>
<reference evidence="2 3" key="1">
    <citation type="journal article" date="2021" name="Sci. Rep.">
        <title>The genome of the diatom Chaetoceros tenuissimus carries an ancient integrated fragment of an extant virus.</title>
        <authorList>
            <person name="Hongo Y."/>
            <person name="Kimura K."/>
            <person name="Takaki Y."/>
            <person name="Yoshida Y."/>
            <person name="Baba S."/>
            <person name="Kobayashi G."/>
            <person name="Nagasaki K."/>
            <person name="Hano T."/>
            <person name="Tomaru Y."/>
        </authorList>
    </citation>
    <scope>NUCLEOTIDE SEQUENCE [LARGE SCALE GENOMIC DNA]</scope>
    <source>
        <strain evidence="2 3">NIES-3715</strain>
    </source>
</reference>
<keyword evidence="3" id="KW-1185">Reference proteome</keyword>
<organism evidence="2 3">
    <name type="scientific">Chaetoceros tenuissimus</name>
    <dbReference type="NCBI Taxonomy" id="426638"/>
    <lineage>
        <taxon>Eukaryota</taxon>
        <taxon>Sar</taxon>
        <taxon>Stramenopiles</taxon>
        <taxon>Ochrophyta</taxon>
        <taxon>Bacillariophyta</taxon>
        <taxon>Coscinodiscophyceae</taxon>
        <taxon>Chaetocerotophycidae</taxon>
        <taxon>Chaetocerotales</taxon>
        <taxon>Chaetocerotaceae</taxon>
        <taxon>Chaetoceros</taxon>
    </lineage>
</organism>
<feature type="transmembrane region" description="Helical" evidence="1">
    <location>
        <begin position="111"/>
        <end position="129"/>
    </location>
</feature>
<proteinExistence type="predicted"/>
<feature type="transmembrane region" description="Helical" evidence="1">
    <location>
        <begin position="88"/>
        <end position="105"/>
    </location>
</feature>
<evidence type="ECO:0000313" key="3">
    <source>
        <dbReference type="Proteomes" id="UP001054902"/>
    </source>
</evidence>
<comment type="caution">
    <text evidence="2">The sequence shown here is derived from an EMBL/GenBank/DDBJ whole genome shotgun (WGS) entry which is preliminary data.</text>
</comment>
<dbReference type="Pfam" id="PF06127">
    <property type="entry name" value="Mpo1-like"/>
    <property type="match status" value="1"/>
</dbReference>
<evidence type="ECO:0000256" key="1">
    <source>
        <dbReference type="SAM" id="Phobius"/>
    </source>
</evidence>
<keyword evidence="1" id="KW-0472">Membrane</keyword>
<sequence>MAVSLSLVAAHIAAVSVTSFILRGFLSFASITDALGFYGVYHRDPINQIIHFFGVPCIIWSLIVFLCHLNLPFLHVKIHIPFIAPHDVSYATLVTAMYIGFYLYLDHFGGVLYSPFAYGMYALAVNMMSQDQNVAKVESQKKEKKCKSWTGTGRLLRLAAIVHFTGWYVQIHPGHGIFEGAKPAVLQSIGGALTSAPLFAYYEGLWFIGLNKGLQEETKLLVDQYTVELCKKGINMRACADYDLN</sequence>
<keyword evidence="1" id="KW-1133">Transmembrane helix</keyword>
<feature type="transmembrane region" description="Helical" evidence="1">
    <location>
        <begin position="7"/>
        <end position="29"/>
    </location>
</feature>
<dbReference type="PANTHER" id="PTHR28026">
    <property type="entry name" value="DUF962 DOMAIN PROTEIN (AFU_ORTHOLOGUE AFUA_8G05310)"/>
    <property type="match status" value="1"/>
</dbReference>
<dbReference type="Proteomes" id="UP001054902">
    <property type="component" value="Unassembled WGS sequence"/>
</dbReference>
<dbReference type="GO" id="GO:0046521">
    <property type="term" value="P:sphingoid catabolic process"/>
    <property type="evidence" value="ECO:0007669"/>
    <property type="project" value="TreeGrafter"/>
</dbReference>
<dbReference type="GO" id="GO:0016020">
    <property type="term" value="C:membrane"/>
    <property type="evidence" value="ECO:0007669"/>
    <property type="project" value="GOC"/>
</dbReference>
<dbReference type="InterPro" id="IPR009305">
    <property type="entry name" value="Mpo1-like"/>
</dbReference>